<evidence type="ECO:0000313" key="1">
    <source>
        <dbReference type="EMBL" id="MFH4979054.1"/>
    </source>
</evidence>
<evidence type="ECO:0000313" key="2">
    <source>
        <dbReference type="Proteomes" id="UP001608902"/>
    </source>
</evidence>
<name>A0ABD6EP21_9BILA</name>
<protein>
    <submittedName>
        <fullName evidence="1">Uncharacterized protein</fullName>
    </submittedName>
</protein>
<dbReference type="Proteomes" id="UP001608902">
    <property type="component" value="Unassembled WGS sequence"/>
</dbReference>
<gene>
    <name evidence="1" type="ORF">AB6A40_005763</name>
</gene>
<keyword evidence="2" id="KW-1185">Reference proteome</keyword>
<sequence>MGTVDRHSFNYIPTSPYFHTSRDITTCNPIFLPSLLPPSNSHLPHSDGSRSAIFIPVVFDGAKYIRSDDIMDQFEMTTIEENGEDDEHYL</sequence>
<accession>A0ABD6EP21</accession>
<dbReference type="EMBL" id="JBGFUD010003791">
    <property type="protein sequence ID" value="MFH4979054.1"/>
    <property type="molecule type" value="Genomic_DNA"/>
</dbReference>
<reference evidence="1 2" key="1">
    <citation type="submission" date="2024-08" db="EMBL/GenBank/DDBJ databases">
        <title>Gnathostoma spinigerum genome.</title>
        <authorList>
            <person name="Gonzalez-Bertolin B."/>
            <person name="Monzon S."/>
            <person name="Zaballos A."/>
            <person name="Jimenez P."/>
            <person name="Dekumyoy P."/>
            <person name="Varona S."/>
            <person name="Cuesta I."/>
            <person name="Sumanam S."/>
            <person name="Adisakwattana P."/>
            <person name="Gasser R.B."/>
            <person name="Hernandez-Gonzalez A."/>
            <person name="Young N.D."/>
            <person name="Perteguer M.J."/>
        </authorList>
    </citation>
    <scope>NUCLEOTIDE SEQUENCE [LARGE SCALE GENOMIC DNA]</scope>
    <source>
        <strain evidence="1">AL3</strain>
        <tissue evidence="1">Liver</tissue>
    </source>
</reference>
<dbReference type="AlphaFoldDB" id="A0ABD6EP21"/>
<proteinExistence type="predicted"/>
<comment type="caution">
    <text evidence="1">The sequence shown here is derived from an EMBL/GenBank/DDBJ whole genome shotgun (WGS) entry which is preliminary data.</text>
</comment>
<organism evidence="1 2">
    <name type="scientific">Gnathostoma spinigerum</name>
    <dbReference type="NCBI Taxonomy" id="75299"/>
    <lineage>
        <taxon>Eukaryota</taxon>
        <taxon>Metazoa</taxon>
        <taxon>Ecdysozoa</taxon>
        <taxon>Nematoda</taxon>
        <taxon>Chromadorea</taxon>
        <taxon>Rhabditida</taxon>
        <taxon>Spirurina</taxon>
        <taxon>Gnathostomatomorpha</taxon>
        <taxon>Gnathostomatoidea</taxon>
        <taxon>Gnathostomatidae</taxon>
        <taxon>Gnathostoma</taxon>
    </lineage>
</organism>